<evidence type="ECO:0000256" key="1">
    <source>
        <dbReference type="SAM" id="MobiDB-lite"/>
    </source>
</evidence>
<dbReference type="STRING" id="196627.cg2062"/>
<dbReference type="EMBL" id="BA000036">
    <property type="protein sequence ID" value="BAB99234.1"/>
    <property type="molecule type" value="Genomic_DNA"/>
</dbReference>
<dbReference type="AlphaFoldDB" id="Q8NPH1"/>
<dbReference type="GeneID" id="1019799"/>
<dbReference type="KEGG" id="cgl:Cgl1841"/>
<accession>Q8NPH1</accession>
<dbReference type="HOGENOM" id="CLU_348059_0_0_11"/>
<evidence type="ECO:0000313" key="2">
    <source>
        <dbReference type="EMBL" id="BAB99234.1"/>
    </source>
</evidence>
<evidence type="ECO:0000313" key="3">
    <source>
        <dbReference type="Proteomes" id="UP000000582"/>
    </source>
</evidence>
<accession>Q6M4D7</accession>
<name>Q8NPH1_CORGL</name>
<feature type="compositionally biased region" description="Basic residues" evidence="1">
    <location>
        <begin position="1"/>
        <end position="10"/>
    </location>
</feature>
<organism evidence="2 3">
    <name type="scientific">Corynebacterium glutamicum (strain ATCC 13032 / DSM 20300 / JCM 1318 / BCRC 11384 / CCUG 27702 / LMG 3730 / NBRC 12168 / NCIMB 10025 / NRRL B-2784 / 534)</name>
    <dbReference type="NCBI Taxonomy" id="196627"/>
    <lineage>
        <taxon>Bacteria</taxon>
        <taxon>Bacillati</taxon>
        <taxon>Actinomycetota</taxon>
        <taxon>Actinomycetes</taxon>
        <taxon>Mycobacteriales</taxon>
        <taxon>Corynebacteriaceae</taxon>
        <taxon>Corynebacterium</taxon>
    </lineage>
</organism>
<dbReference type="eggNOG" id="ENOG5031D0N">
    <property type="taxonomic scope" value="Bacteria"/>
</dbReference>
<gene>
    <name evidence="2" type="ordered locus">Cgl1841</name>
</gene>
<feature type="compositionally biased region" description="Low complexity" evidence="1">
    <location>
        <begin position="14"/>
        <end position="34"/>
    </location>
</feature>
<dbReference type="BioCyc" id="CORYNE:G18NG-11433-MONOMER"/>
<dbReference type="OrthoDB" id="9804380at2"/>
<feature type="region of interest" description="Disordered" evidence="1">
    <location>
        <begin position="1"/>
        <end position="39"/>
    </location>
</feature>
<dbReference type="PATRIC" id="fig|196627.13.peg.1776"/>
<protein>
    <submittedName>
        <fullName evidence="2">Uncharacterized protein</fullName>
    </submittedName>
</protein>
<sequence length="810" mass="90537">MKLFNKLKNKRAQEPAASLTTEAEETTTTAVEAPLPAPSLGARIIGRTSESDPIPPVPARTARTLSGSFGFGEFDDRATDTDAHDVEEISDELDDETMTRQQKKDAQAALGTMENHGHLMVIKPREHYVFHSDYFEVDDEIGTILSFFHNEDAKDEFGAFWGVNRIPRNLPEGVSAVLFEQVERMKQSWIDDNLKNTDRLAKTEESDLADSSTKSNRRKTVKRGLDLDEVIAELDDGASYLTVHNRLLLRGPNLEILDSTVEKIRRSFIEHLSRMDIAAHHGEQRQELSQIFGKNSKKRGKGFHFTSTEFAGSYSLVTNGLNDVAGEYVGVMRGDVNNSAVLFDVDRWSGHVVCADSSINTSPLLKRPRVVDMWGSKISQAALLNNRRVVHLVLNGAKLDEMGPKLESMTAHVDMTSGDLNMFELFGKQEDELSLYSTHMDKIVFMTEQALGDKTSELALLRGKLKEIITAFYVDMKMWALNAGENRDKLRLVGVPHEQIPLLSVFVSYLDQEYERQKYEGTKDPEMFRAISVLRLTYKDLLDTHGDLFNQHTADGIDSVNSARRVIYDFSGVLRRGAGVAMAQLVNVIGFAVETLGQGDVVIIHGADGIVDVDVQDYLANQFAYMAERGGRVAYLYSSMDAMLGTVGFNQFQRAAYTILGPMNVDSVDTYQSLINSQIPMDLARLVTTQNSGASYLRRGSTNVVFETNLALGVNPYMEQRRKIEAQRGQRRSKRDKHYGGGTTMVGTADLDVVAIQAKAEHREERFDEKSARKMKELDDVEAKELALKTGPKNLDDALAQVEKKRLAKR</sequence>
<reference evidence="3" key="1">
    <citation type="journal article" date="2003" name="Appl. Microbiol. Biotechnol.">
        <title>The Corynebacterium glutamicum genome: features and impacts on biotechnological processes.</title>
        <authorList>
            <person name="Ikeda M."/>
            <person name="Nakagawa S."/>
        </authorList>
    </citation>
    <scope>NUCLEOTIDE SEQUENCE [LARGE SCALE GENOMIC DNA]</scope>
    <source>
        <strain evidence="3">ATCC 13032 / DSM 20300 / BCRC 11384 / JCM 1318 / LMG 3730 / NCIMB 10025</strain>
    </source>
</reference>
<proteinExistence type="predicted"/>
<dbReference type="Proteomes" id="UP000000582">
    <property type="component" value="Chromosome"/>
</dbReference>
<dbReference type="KEGG" id="cgb:cg2062"/>
<keyword evidence="3" id="KW-1185">Reference proteome</keyword>
<dbReference type="RefSeq" id="WP_011014684.1">
    <property type="nucleotide sequence ID" value="NC_003450.3"/>
</dbReference>